<feature type="domain" description="HTH tetR-type" evidence="3">
    <location>
        <begin position="20"/>
        <end position="80"/>
    </location>
</feature>
<dbReference type="InterPro" id="IPR009057">
    <property type="entry name" value="Homeodomain-like_sf"/>
</dbReference>
<dbReference type="Pfam" id="PF00440">
    <property type="entry name" value="TetR_N"/>
    <property type="match status" value="1"/>
</dbReference>
<dbReference type="InterPro" id="IPR050109">
    <property type="entry name" value="HTH-type_TetR-like_transc_reg"/>
</dbReference>
<evidence type="ECO:0000256" key="2">
    <source>
        <dbReference type="PROSITE-ProRule" id="PRU00335"/>
    </source>
</evidence>
<dbReference type="EMBL" id="CP109527">
    <property type="protein sequence ID" value="WTY39057.1"/>
    <property type="molecule type" value="Genomic_DNA"/>
</dbReference>
<dbReference type="RefSeq" id="WP_328661342.1">
    <property type="nucleotide sequence ID" value="NZ_CP108014.1"/>
</dbReference>
<sequence length="219" mass="24405">MDVRAPARTWGGRTAEERRAQRRVGLVEAALDIWLDHGWAAVTMRGVCQRASLNDRYFYEHFADRDELLAAVWDEVRTEVFAELVNVVVEQADRTPLEITRATIARAVALQTDLRGRARILLADHAGSAVLEQRRKAMLTDATDGLIAIAWPYLRPDIDETAMRMSTLAGIGGFMELVSAWRTGVLDVDAERIVEHSSTIAMQLGAMFLPTEIIGDQDS</sequence>
<accession>A0ABZ1NGB1</accession>
<dbReference type="PANTHER" id="PTHR30055">
    <property type="entry name" value="HTH-TYPE TRANSCRIPTIONAL REGULATOR RUTR"/>
    <property type="match status" value="1"/>
</dbReference>
<keyword evidence="5" id="KW-1185">Reference proteome</keyword>
<evidence type="ECO:0000313" key="4">
    <source>
        <dbReference type="EMBL" id="WTY39057.1"/>
    </source>
</evidence>
<gene>
    <name evidence="4" type="ORF">OG308_15115</name>
</gene>
<dbReference type="SUPFAM" id="SSF46689">
    <property type="entry name" value="Homeodomain-like"/>
    <property type="match status" value="1"/>
</dbReference>
<dbReference type="PANTHER" id="PTHR30055:SF209">
    <property type="entry name" value="POSSIBLE TRANSCRIPTIONAL REGULATORY PROTEIN (PROBABLY TETR-FAMILY)"/>
    <property type="match status" value="1"/>
</dbReference>
<reference evidence="4 5" key="1">
    <citation type="submission" date="2022-10" db="EMBL/GenBank/DDBJ databases">
        <title>The complete genomes of actinobacterial strains from the NBC collection.</title>
        <authorList>
            <person name="Joergensen T.S."/>
            <person name="Alvarez Arevalo M."/>
            <person name="Sterndorff E.B."/>
            <person name="Faurdal D."/>
            <person name="Vuksanovic O."/>
            <person name="Mourched A.-S."/>
            <person name="Charusanti P."/>
            <person name="Shaw S."/>
            <person name="Blin K."/>
            <person name="Weber T."/>
        </authorList>
    </citation>
    <scope>NUCLEOTIDE SEQUENCE [LARGE SCALE GENOMIC DNA]</scope>
    <source>
        <strain evidence="4 5">NBC_01413</strain>
    </source>
</reference>
<dbReference type="InterPro" id="IPR001647">
    <property type="entry name" value="HTH_TetR"/>
</dbReference>
<dbReference type="Gene3D" id="1.10.357.10">
    <property type="entry name" value="Tetracycline Repressor, domain 2"/>
    <property type="match status" value="1"/>
</dbReference>
<proteinExistence type="predicted"/>
<protein>
    <submittedName>
        <fullName evidence="4">TetR/AcrR family transcriptional regulator</fullName>
    </submittedName>
</protein>
<feature type="DNA-binding region" description="H-T-H motif" evidence="2">
    <location>
        <begin position="43"/>
        <end position="62"/>
    </location>
</feature>
<dbReference type="Proteomes" id="UP001621418">
    <property type="component" value="Chromosome"/>
</dbReference>
<evidence type="ECO:0000259" key="3">
    <source>
        <dbReference type="PROSITE" id="PS50977"/>
    </source>
</evidence>
<evidence type="ECO:0000313" key="5">
    <source>
        <dbReference type="Proteomes" id="UP001621418"/>
    </source>
</evidence>
<evidence type="ECO:0000256" key="1">
    <source>
        <dbReference type="ARBA" id="ARBA00023125"/>
    </source>
</evidence>
<dbReference type="PROSITE" id="PS50977">
    <property type="entry name" value="HTH_TETR_2"/>
    <property type="match status" value="1"/>
</dbReference>
<name>A0ABZ1NGB1_9NOCA</name>
<organism evidence="4 5">
    <name type="scientific">Nocardia salmonicida</name>
    <dbReference type="NCBI Taxonomy" id="53431"/>
    <lineage>
        <taxon>Bacteria</taxon>
        <taxon>Bacillati</taxon>
        <taxon>Actinomycetota</taxon>
        <taxon>Actinomycetes</taxon>
        <taxon>Mycobacteriales</taxon>
        <taxon>Nocardiaceae</taxon>
        <taxon>Nocardia</taxon>
    </lineage>
</organism>
<keyword evidence="1 2" id="KW-0238">DNA-binding</keyword>
<dbReference type="GeneID" id="91375604"/>